<dbReference type="AlphaFoldDB" id="E1QXP9"/>
<dbReference type="eggNOG" id="COG1307">
    <property type="taxonomic scope" value="Bacteria"/>
</dbReference>
<dbReference type="Gene3D" id="3.40.50.10170">
    <property type="match status" value="1"/>
</dbReference>
<evidence type="ECO:0000256" key="1">
    <source>
        <dbReference type="ARBA" id="ARBA00023121"/>
    </source>
</evidence>
<sequence length="314" mass="33332">MSTLSSVARSKFAIVCDSGCDLSLSSLERAKVSLVPLVVRMGGTRYRDCVELDPTDFFVRYSSTRGQVGVSAPSRGEFERCYHELVGQGVVDIVSLHTSSALSDAYDLALDAASSVEGAVIRVLDSRCYSGQLAIVLARMVADRDAGLSADAAVIRAQELASATRALFVPASESSPLPHGTTRQSGILGRADRLRTRALGLRRVFSVNQDGTPTELFSSNDLSRLAGNMARAMSAYARKVGPLTYVEVTAGVPRQLAVVEKPLVTNEFEATRSAILSTNPSTTARLGIGAVGLSYAPSSLIKPDEATSLMRPVD</sequence>
<dbReference type="Proteomes" id="UP000000333">
    <property type="component" value="Chromosome"/>
</dbReference>
<gene>
    <name evidence="2" type="ordered locus">Olsu_0029</name>
</gene>
<organism evidence="2 3">
    <name type="scientific">Olsenella uli (strain ATCC 49627 / DSM 7084 / CCUG 31166 / CIP 109912 / JCM 12494 / LMG 11480 / NCIMB 702895 / VPI D76D-27C)</name>
    <name type="common">Lactobacillus uli</name>
    <dbReference type="NCBI Taxonomy" id="633147"/>
    <lineage>
        <taxon>Bacteria</taxon>
        <taxon>Bacillati</taxon>
        <taxon>Actinomycetota</taxon>
        <taxon>Coriobacteriia</taxon>
        <taxon>Coriobacteriales</taxon>
        <taxon>Atopobiaceae</taxon>
        <taxon>Olsenella</taxon>
    </lineage>
</organism>
<accession>E1QXP9</accession>
<evidence type="ECO:0000313" key="2">
    <source>
        <dbReference type="EMBL" id="ADK67163.1"/>
    </source>
</evidence>
<dbReference type="HOGENOM" id="CLU_077137_0_0_11"/>
<dbReference type="InterPro" id="IPR050270">
    <property type="entry name" value="DegV_domain_contain"/>
</dbReference>
<dbReference type="Pfam" id="PF02645">
    <property type="entry name" value="DegV"/>
    <property type="match status" value="1"/>
</dbReference>
<dbReference type="SUPFAM" id="SSF82549">
    <property type="entry name" value="DAK1/DegV-like"/>
    <property type="match status" value="1"/>
</dbReference>
<dbReference type="GO" id="GO:0008289">
    <property type="term" value="F:lipid binding"/>
    <property type="evidence" value="ECO:0007669"/>
    <property type="project" value="UniProtKB-KW"/>
</dbReference>
<dbReference type="InterPro" id="IPR003797">
    <property type="entry name" value="DegV"/>
</dbReference>
<keyword evidence="3" id="KW-1185">Reference proteome</keyword>
<proteinExistence type="predicted"/>
<dbReference type="EMBL" id="CP002106">
    <property type="protein sequence ID" value="ADK67163.1"/>
    <property type="molecule type" value="Genomic_DNA"/>
</dbReference>
<name>E1QXP9_OLSUV</name>
<dbReference type="PANTHER" id="PTHR33434:SF2">
    <property type="entry name" value="FATTY ACID-BINDING PROTEIN TM_1468"/>
    <property type="match status" value="1"/>
</dbReference>
<dbReference type="PROSITE" id="PS51482">
    <property type="entry name" value="DEGV"/>
    <property type="match status" value="1"/>
</dbReference>
<reference evidence="2 3" key="1">
    <citation type="journal article" date="2010" name="Stand. Genomic Sci.">
        <title>Complete genome sequence of Olsenella uli type strain (VPI D76D-27C).</title>
        <authorList>
            <person name="Goker M."/>
            <person name="Held B."/>
            <person name="Lucas S."/>
            <person name="Nolan M."/>
            <person name="Yasawong M."/>
            <person name="Glavina Del Rio T."/>
            <person name="Tice H."/>
            <person name="Cheng J.F."/>
            <person name="Bruce D."/>
            <person name="Detter J.C."/>
            <person name="Tapia R."/>
            <person name="Han C."/>
            <person name="Goodwin L."/>
            <person name="Pitluck S."/>
            <person name="Liolios K."/>
            <person name="Ivanova N."/>
            <person name="Mavromatis K."/>
            <person name="Mikhailova N."/>
            <person name="Pati A."/>
            <person name="Chen A."/>
            <person name="Palaniappan K."/>
            <person name="Land M."/>
            <person name="Hauser L."/>
            <person name="Chang Y.J."/>
            <person name="Jeffries C.D."/>
            <person name="Rohde M."/>
            <person name="Sikorski J."/>
            <person name="Pukall R."/>
            <person name="Woyke T."/>
            <person name="Bristow J."/>
            <person name="Eisen J.A."/>
            <person name="Markowitz V."/>
            <person name="Hugenholtz P."/>
            <person name="Kyrpides N.C."/>
            <person name="Klenk H.P."/>
            <person name="Lapidus A."/>
        </authorList>
    </citation>
    <scope>NUCLEOTIDE SEQUENCE [LARGE SCALE GENOMIC DNA]</scope>
    <source>
        <strain evidence="3">ATCC 49627 / DSM 7084 / CIP 109912 / JCM 12494 / NCIMB 702895 / VPI D76D-27C</strain>
    </source>
</reference>
<keyword evidence="1" id="KW-0446">Lipid-binding</keyword>
<dbReference type="KEGG" id="ols:Olsu_0029"/>
<protein>
    <submittedName>
        <fullName evidence="2">DegV family protein</fullName>
    </submittedName>
</protein>
<dbReference type="NCBIfam" id="TIGR00762">
    <property type="entry name" value="DegV"/>
    <property type="match status" value="1"/>
</dbReference>
<evidence type="ECO:0000313" key="3">
    <source>
        <dbReference type="Proteomes" id="UP000000333"/>
    </source>
</evidence>
<dbReference type="STRING" id="633147.Olsu_0029"/>
<dbReference type="PANTHER" id="PTHR33434">
    <property type="entry name" value="DEGV DOMAIN-CONTAINING PROTEIN DR_1986-RELATED"/>
    <property type="match status" value="1"/>
</dbReference>